<dbReference type="PANTHER" id="PTHR34983:SF1">
    <property type="entry name" value="ARABINOGALACTAN ENDO-BETA-1,4-GALACTANASE A"/>
    <property type="match status" value="1"/>
</dbReference>
<sequence>MKKWSLVLAVLAGHVAGCKGQAIPSAAPDRFVKGADVSWITQQEKEGVRFYQSDGKPDDIFSILKNKGMNAIRLRVWVNPQGGWNGIDDVLVKAKRVKAAGMRLMIDFHYSDNWADPGKQTKPAAWQNLSFDDLKKAVSSHTTAVLTRLKENDITPEWVQVGNETNDGMLWPDGRASTNMANFAALINAGYDAVKAVSPTAQVIVHISNGYDQKLFQWMFGGLAAQQTRFDMIGMSLYPSAADWATKNSQCLSTVQDMIARYHKPVMVVEVGMSASDPATANAFITDLIGKMRNVPDSMGQGVLYWEPQSYGQWQGYDLGAFDNTGKPTAAMDAFRH</sequence>
<dbReference type="InterPro" id="IPR017853">
    <property type="entry name" value="GH"/>
</dbReference>
<dbReference type="PANTHER" id="PTHR34983">
    <property type="entry name" value="ARABINOGALACTAN ENDO-BETA-1,4-GALACTANASE A"/>
    <property type="match status" value="1"/>
</dbReference>
<evidence type="ECO:0000256" key="2">
    <source>
        <dbReference type="ARBA" id="ARBA00010687"/>
    </source>
</evidence>
<dbReference type="AlphaFoldDB" id="A0A1S2VRC5"/>
<evidence type="ECO:0000256" key="5">
    <source>
        <dbReference type="ARBA" id="ARBA00023295"/>
    </source>
</evidence>
<dbReference type="EMBL" id="MORL01000001">
    <property type="protein sequence ID" value="OIN61294.1"/>
    <property type="molecule type" value="Genomic_DNA"/>
</dbReference>
<dbReference type="OrthoDB" id="9768786at2"/>
<keyword evidence="5 6" id="KW-0326">Glycosidase</keyword>
<keyword evidence="4 6" id="KW-0378">Hydrolase</keyword>
<dbReference type="InterPro" id="IPR011683">
    <property type="entry name" value="Glyco_hydro_53"/>
</dbReference>
<gene>
    <name evidence="7" type="ORF">BLX24_02740</name>
</gene>
<comment type="caution">
    <text evidence="7">The sequence shown here is derived from an EMBL/GenBank/DDBJ whole genome shotgun (WGS) entry which is preliminary data.</text>
</comment>
<dbReference type="SUPFAM" id="SSF51445">
    <property type="entry name" value="(Trans)glycosidases"/>
    <property type="match status" value="1"/>
</dbReference>
<reference evidence="7 8" key="1">
    <citation type="submission" date="2016-10" db="EMBL/GenBank/DDBJ databases">
        <title>Arsenicibacter rosenii gen. nov., sp. nov., an efficient arsenic-methylating bacterium isolated from an arsenic-contaminated paddy soil.</title>
        <authorList>
            <person name="Huang K."/>
        </authorList>
    </citation>
    <scope>NUCLEOTIDE SEQUENCE [LARGE SCALE GENOMIC DNA]</scope>
    <source>
        <strain evidence="7 8">SM-1</strain>
    </source>
</reference>
<accession>A0A1S2VRC5</accession>
<dbReference type="GO" id="GO:0015926">
    <property type="term" value="F:glucosidase activity"/>
    <property type="evidence" value="ECO:0007669"/>
    <property type="project" value="InterPro"/>
</dbReference>
<evidence type="ECO:0000256" key="1">
    <source>
        <dbReference type="ARBA" id="ARBA00001695"/>
    </source>
</evidence>
<comment type="catalytic activity">
    <reaction evidence="1 6">
        <text>The enzyme specifically hydrolyzes (1-&gt;4)-beta-D-galactosidic linkages in type I arabinogalactans.</text>
        <dbReference type="EC" id="3.2.1.89"/>
    </reaction>
</comment>
<dbReference type="Gene3D" id="3.20.20.80">
    <property type="entry name" value="Glycosidases"/>
    <property type="match status" value="1"/>
</dbReference>
<keyword evidence="8" id="KW-1185">Reference proteome</keyword>
<dbReference type="Pfam" id="PF07745">
    <property type="entry name" value="Glyco_hydro_53"/>
    <property type="match status" value="1"/>
</dbReference>
<dbReference type="GO" id="GO:0031218">
    <property type="term" value="F:arabinogalactan endo-1,4-beta-galactosidase activity"/>
    <property type="evidence" value="ECO:0007669"/>
    <property type="project" value="UniProtKB-EC"/>
</dbReference>
<organism evidence="7 8">
    <name type="scientific">Arsenicibacter rosenii</name>
    <dbReference type="NCBI Taxonomy" id="1750698"/>
    <lineage>
        <taxon>Bacteria</taxon>
        <taxon>Pseudomonadati</taxon>
        <taxon>Bacteroidota</taxon>
        <taxon>Cytophagia</taxon>
        <taxon>Cytophagales</taxon>
        <taxon>Spirosomataceae</taxon>
        <taxon>Arsenicibacter</taxon>
    </lineage>
</organism>
<dbReference type="EC" id="3.2.1.89" evidence="3 6"/>
<protein>
    <recommendedName>
        <fullName evidence="3 6">Arabinogalactan endo-beta-1,4-galactanase</fullName>
        <ecNumber evidence="3 6">3.2.1.89</ecNumber>
    </recommendedName>
</protein>
<dbReference type="GO" id="GO:0045490">
    <property type="term" value="P:pectin catabolic process"/>
    <property type="evidence" value="ECO:0007669"/>
    <property type="project" value="TreeGrafter"/>
</dbReference>
<evidence type="ECO:0000256" key="6">
    <source>
        <dbReference type="RuleBase" id="RU361192"/>
    </source>
</evidence>
<dbReference type="Proteomes" id="UP000181790">
    <property type="component" value="Unassembled WGS sequence"/>
</dbReference>
<evidence type="ECO:0000313" key="7">
    <source>
        <dbReference type="EMBL" id="OIN61294.1"/>
    </source>
</evidence>
<name>A0A1S2VRC5_9BACT</name>
<comment type="similarity">
    <text evidence="2 6">Belongs to the glycosyl hydrolase 53 family.</text>
</comment>
<evidence type="ECO:0000313" key="8">
    <source>
        <dbReference type="Proteomes" id="UP000181790"/>
    </source>
</evidence>
<evidence type="ECO:0000256" key="3">
    <source>
        <dbReference type="ARBA" id="ARBA00012556"/>
    </source>
</evidence>
<evidence type="ECO:0000256" key="4">
    <source>
        <dbReference type="ARBA" id="ARBA00022801"/>
    </source>
</evidence>
<proteinExistence type="inferred from homology"/>